<keyword evidence="2" id="KW-1133">Transmembrane helix</keyword>
<feature type="compositionally biased region" description="Low complexity" evidence="1">
    <location>
        <begin position="48"/>
        <end position="63"/>
    </location>
</feature>
<name>A0A6G8R9B4_9CAUD</name>
<sequence>MNLTYRLYIAAALVVALAFVGWRLYSSGWNNGRATLVAEQQAKAQAQLAKQTTRQQANDSKAAAADDEGKAKTATITQEVIRYVKTPGRNVCTFDTDRLSIKSAAVDNANTIPGYDDAAVQTSAAVSQR</sequence>
<protein>
    <submittedName>
        <fullName evidence="3">Putative spanin protein</fullName>
    </submittedName>
</protein>
<evidence type="ECO:0000256" key="1">
    <source>
        <dbReference type="SAM" id="MobiDB-lite"/>
    </source>
</evidence>
<dbReference type="Proteomes" id="UP000503246">
    <property type="component" value="Segment"/>
</dbReference>
<feature type="transmembrane region" description="Helical" evidence="2">
    <location>
        <begin position="6"/>
        <end position="25"/>
    </location>
</feature>
<keyword evidence="2" id="KW-0472">Membrane</keyword>
<reference evidence="4" key="1">
    <citation type="submission" date="2020-02" db="EMBL/GenBank/DDBJ databases">
        <authorList>
            <person name="Olsen N.S."/>
            <person name="Forero-Junco L."/>
            <person name="Kot W."/>
            <person name="Hansen L.H."/>
        </authorList>
    </citation>
    <scope>NUCLEOTIDE SEQUENCE [LARGE SCALE GENOMIC DNA]</scope>
</reference>
<evidence type="ECO:0000256" key="2">
    <source>
        <dbReference type="SAM" id="Phobius"/>
    </source>
</evidence>
<proteinExistence type="predicted"/>
<feature type="region of interest" description="Disordered" evidence="1">
    <location>
        <begin position="48"/>
        <end position="73"/>
    </location>
</feature>
<keyword evidence="2" id="KW-0812">Transmembrane</keyword>
<gene>
    <name evidence="3" type="ORF">pink_29</name>
</gene>
<dbReference type="EMBL" id="MT074430">
    <property type="protein sequence ID" value="QIN97982.1"/>
    <property type="molecule type" value="Genomic_DNA"/>
</dbReference>
<evidence type="ECO:0000313" key="3">
    <source>
        <dbReference type="EMBL" id="QIN97982.1"/>
    </source>
</evidence>
<organism evidence="3 4">
    <name type="scientific">Salmonella phage pink</name>
    <dbReference type="NCBI Taxonomy" id="2713312"/>
    <lineage>
        <taxon>Viruses</taxon>
        <taxon>Duplodnaviria</taxon>
        <taxon>Heunggongvirae</taxon>
        <taxon>Uroviricota</taxon>
        <taxon>Caudoviricetes</taxon>
        <taxon>Sarkviridae</taxon>
        <taxon>Guernseyvirinae</taxon>
        <taxon>Jerseyvirus</taxon>
        <taxon>Jerseyvirus pink</taxon>
    </lineage>
</organism>
<keyword evidence="4" id="KW-1185">Reference proteome</keyword>
<accession>A0A6G8R9B4</accession>
<evidence type="ECO:0000313" key="4">
    <source>
        <dbReference type="Proteomes" id="UP000503246"/>
    </source>
</evidence>